<evidence type="ECO:0000256" key="10">
    <source>
        <dbReference type="ARBA" id="ARBA00023273"/>
    </source>
</evidence>
<keyword evidence="5 12" id="KW-0812">Transmembrane</keyword>
<keyword evidence="6 12" id="KW-1133">Transmembrane helix</keyword>
<evidence type="ECO:0000256" key="3">
    <source>
        <dbReference type="ARBA" id="ARBA00015087"/>
    </source>
</evidence>
<dbReference type="InterPro" id="IPR019306">
    <property type="entry name" value="TMEM231"/>
</dbReference>
<dbReference type="Proteomes" id="UP000785679">
    <property type="component" value="Unassembled WGS sequence"/>
</dbReference>
<evidence type="ECO:0000256" key="11">
    <source>
        <dbReference type="ARBA" id="ARBA00024803"/>
    </source>
</evidence>
<keyword evidence="7" id="KW-0969">Cilium</keyword>
<comment type="similarity">
    <text evidence="2">Belongs to the TMEM231 family.</text>
</comment>
<evidence type="ECO:0000256" key="6">
    <source>
        <dbReference type="ARBA" id="ARBA00022989"/>
    </source>
</evidence>
<dbReference type="GO" id="GO:0032880">
    <property type="term" value="P:regulation of protein localization"/>
    <property type="evidence" value="ECO:0007669"/>
    <property type="project" value="TreeGrafter"/>
</dbReference>
<evidence type="ECO:0000256" key="2">
    <source>
        <dbReference type="ARBA" id="ARBA00009082"/>
    </source>
</evidence>
<evidence type="ECO:0000256" key="8">
    <source>
        <dbReference type="ARBA" id="ARBA00023136"/>
    </source>
</evidence>
<evidence type="ECO:0000256" key="4">
    <source>
        <dbReference type="ARBA" id="ARBA00022475"/>
    </source>
</evidence>
<keyword evidence="4" id="KW-1003">Cell membrane</keyword>
<gene>
    <name evidence="13" type="ORF">FGO68_gene16267</name>
</gene>
<organism evidence="13 14">
    <name type="scientific">Halteria grandinella</name>
    <dbReference type="NCBI Taxonomy" id="5974"/>
    <lineage>
        <taxon>Eukaryota</taxon>
        <taxon>Sar</taxon>
        <taxon>Alveolata</taxon>
        <taxon>Ciliophora</taxon>
        <taxon>Intramacronucleata</taxon>
        <taxon>Spirotrichea</taxon>
        <taxon>Stichotrichia</taxon>
        <taxon>Sporadotrichida</taxon>
        <taxon>Halteriidae</taxon>
        <taxon>Halteria</taxon>
    </lineage>
</organism>
<proteinExistence type="inferred from homology"/>
<accession>A0A8J8T6R4</accession>
<dbReference type="GO" id="GO:0060170">
    <property type="term" value="C:ciliary membrane"/>
    <property type="evidence" value="ECO:0007669"/>
    <property type="project" value="UniProtKB-SubCell"/>
</dbReference>
<comment type="subcellular location">
    <subcellularLocation>
        <location evidence="1">Cell projection</location>
        <location evidence="1">Cilium membrane</location>
        <topology evidence="1">Multi-pass membrane protein</topology>
    </subcellularLocation>
</comment>
<evidence type="ECO:0000256" key="1">
    <source>
        <dbReference type="ARBA" id="ARBA00004272"/>
    </source>
</evidence>
<keyword evidence="14" id="KW-1185">Reference proteome</keyword>
<feature type="transmembrane region" description="Helical" evidence="12">
    <location>
        <begin position="21"/>
        <end position="41"/>
    </location>
</feature>
<evidence type="ECO:0000256" key="5">
    <source>
        <dbReference type="ARBA" id="ARBA00022692"/>
    </source>
</evidence>
<keyword evidence="9" id="KW-0325">Glycoprotein</keyword>
<dbReference type="AlphaFoldDB" id="A0A8J8T6R4"/>
<dbReference type="Pfam" id="PF10149">
    <property type="entry name" value="TM231"/>
    <property type="match status" value="1"/>
</dbReference>
<evidence type="ECO:0000313" key="14">
    <source>
        <dbReference type="Proteomes" id="UP000785679"/>
    </source>
</evidence>
<comment type="caution">
    <text evidence="13">The sequence shown here is derived from an EMBL/GenBank/DDBJ whole genome shotgun (WGS) entry which is preliminary data.</text>
</comment>
<protein>
    <recommendedName>
        <fullName evidence="3">Transmembrane protein 231</fullName>
    </recommendedName>
</protein>
<dbReference type="OrthoDB" id="426438at2759"/>
<reference evidence="13" key="1">
    <citation type="submission" date="2019-06" db="EMBL/GenBank/DDBJ databases">
        <authorList>
            <person name="Zheng W."/>
        </authorList>
    </citation>
    <scope>NUCLEOTIDE SEQUENCE</scope>
    <source>
        <strain evidence="13">QDHG01</strain>
    </source>
</reference>
<dbReference type="GO" id="GO:0060271">
    <property type="term" value="P:cilium assembly"/>
    <property type="evidence" value="ECO:0007669"/>
    <property type="project" value="TreeGrafter"/>
</dbReference>
<name>A0A8J8T6R4_HALGN</name>
<comment type="function">
    <text evidence="11">Transmembrane component of the tectonic-like complex, a complex localized at the transition zone of primary cilia and acting as a barrier that prevents diffusion of transmembrane proteins between the cilia and plasma membranes. Required for ciliogenesis and sonic hedgehog/SHH signaling.</text>
</comment>
<evidence type="ECO:0000256" key="12">
    <source>
        <dbReference type="SAM" id="Phobius"/>
    </source>
</evidence>
<keyword evidence="10" id="KW-0966">Cell projection</keyword>
<keyword evidence="8 12" id="KW-0472">Membrane</keyword>
<feature type="transmembrane region" description="Helical" evidence="12">
    <location>
        <begin position="262"/>
        <end position="285"/>
    </location>
</feature>
<evidence type="ECO:0000256" key="7">
    <source>
        <dbReference type="ARBA" id="ARBA00023069"/>
    </source>
</evidence>
<dbReference type="PANTHER" id="PTHR14605">
    <property type="entry name" value="CHST5 PROTEIN"/>
    <property type="match status" value="1"/>
</dbReference>
<dbReference type="PANTHER" id="PTHR14605:SF1">
    <property type="entry name" value="TRANSMEMBRANE PROTEIN 231"/>
    <property type="match status" value="1"/>
</dbReference>
<evidence type="ECO:0000256" key="9">
    <source>
        <dbReference type="ARBA" id="ARBA00023180"/>
    </source>
</evidence>
<dbReference type="GO" id="GO:0035869">
    <property type="term" value="C:ciliary transition zone"/>
    <property type="evidence" value="ECO:0007669"/>
    <property type="project" value="TreeGrafter"/>
</dbReference>
<evidence type="ECO:0000313" key="13">
    <source>
        <dbReference type="EMBL" id="TNV84409.1"/>
    </source>
</evidence>
<dbReference type="EMBL" id="RRYP01002796">
    <property type="protein sequence ID" value="TNV84409.1"/>
    <property type="molecule type" value="Genomic_DNA"/>
</dbReference>
<sequence length="315" mass="36178">MAVLFADSFQRQYRANASSKSALICYLFMVMAFIMPLILVIKTHNFWVTNLTTYEQPRVTHLNEIVVVYQTTNGIYQASLNAKVGLRQQDITPSFNIKNEDTNEDGLNERITVKIDAQIDPSTLKSIAIIQQFSYEIKSKVYADIKLTSYNFIQTPYGADSVQIAGSIGINQRNPYEMGSVKRIVNYESDNLQTFLNRNTLDSLLNQISDQNTTCHITEDYLAIVPASGTYKQVQISFMIKVPSMQEINYVPTTLESLKMAWIQYIALLIPSLYVIYWLIIGFAFKNKVLDAQVKNEIQDELFQYEKGYMYSRKF</sequence>